<keyword evidence="3" id="KW-1185">Reference proteome</keyword>
<gene>
    <name evidence="2" type="ORF">ACFPH6_20260</name>
</gene>
<dbReference type="Proteomes" id="UP001596012">
    <property type="component" value="Unassembled WGS sequence"/>
</dbReference>
<organism evidence="2 3">
    <name type="scientific">Streptomyces xiangluensis</name>
    <dbReference type="NCBI Taxonomy" id="2665720"/>
    <lineage>
        <taxon>Bacteria</taxon>
        <taxon>Bacillati</taxon>
        <taxon>Actinomycetota</taxon>
        <taxon>Actinomycetes</taxon>
        <taxon>Kitasatosporales</taxon>
        <taxon>Streptomycetaceae</taxon>
        <taxon>Streptomyces</taxon>
    </lineage>
</organism>
<dbReference type="RefSeq" id="WP_386343649.1">
    <property type="nucleotide sequence ID" value="NZ_JBHSFG010000030.1"/>
</dbReference>
<proteinExistence type="predicted"/>
<dbReference type="InterPro" id="IPR046200">
    <property type="entry name" value="DUF6233"/>
</dbReference>
<name>A0ABV8YNH2_9ACTN</name>
<evidence type="ECO:0000256" key="1">
    <source>
        <dbReference type="SAM" id="MobiDB-lite"/>
    </source>
</evidence>
<dbReference type="EMBL" id="JBHSFG010000030">
    <property type="protein sequence ID" value="MFC4466834.1"/>
    <property type="molecule type" value="Genomic_DNA"/>
</dbReference>
<feature type="region of interest" description="Disordered" evidence="1">
    <location>
        <begin position="14"/>
        <end position="64"/>
    </location>
</feature>
<protein>
    <submittedName>
        <fullName evidence="2">DUF6233 domain-containing protein</fullName>
    </submittedName>
</protein>
<sequence length="129" mass="14763">MWLARIDDAIQAAERRERERQRGQAARPPTPEWLLRQTLGARHSRRQLPHGGQVHPSPRTRPGVRALTDGIEACSHCRPDTELGVLADQGKPPPSAGVAWRRRLHQWVAWRVWRAGLSRLERSGLKPWL</sequence>
<comment type="caution">
    <text evidence="2">The sequence shown here is derived from an EMBL/GenBank/DDBJ whole genome shotgun (WGS) entry which is preliminary data.</text>
</comment>
<evidence type="ECO:0000313" key="3">
    <source>
        <dbReference type="Proteomes" id="UP001596012"/>
    </source>
</evidence>
<reference evidence="3" key="1">
    <citation type="journal article" date="2019" name="Int. J. Syst. Evol. Microbiol.">
        <title>The Global Catalogue of Microorganisms (GCM) 10K type strain sequencing project: providing services to taxonomists for standard genome sequencing and annotation.</title>
        <authorList>
            <consortium name="The Broad Institute Genomics Platform"/>
            <consortium name="The Broad Institute Genome Sequencing Center for Infectious Disease"/>
            <person name="Wu L."/>
            <person name="Ma J."/>
        </authorList>
    </citation>
    <scope>NUCLEOTIDE SEQUENCE [LARGE SCALE GENOMIC DNA]</scope>
    <source>
        <strain evidence="3">DT43</strain>
    </source>
</reference>
<dbReference type="Pfam" id="PF19746">
    <property type="entry name" value="DUF6233"/>
    <property type="match status" value="1"/>
</dbReference>
<evidence type="ECO:0000313" key="2">
    <source>
        <dbReference type="EMBL" id="MFC4466834.1"/>
    </source>
</evidence>
<accession>A0ABV8YNH2</accession>